<organism evidence="1 2">
    <name type="scientific">Rhodoplanes elegans</name>
    <dbReference type="NCBI Taxonomy" id="29408"/>
    <lineage>
        <taxon>Bacteria</taxon>
        <taxon>Pseudomonadati</taxon>
        <taxon>Pseudomonadota</taxon>
        <taxon>Alphaproteobacteria</taxon>
        <taxon>Hyphomicrobiales</taxon>
        <taxon>Nitrobacteraceae</taxon>
        <taxon>Rhodoplanes</taxon>
    </lineage>
</organism>
<dbReference type="InterPro" id="IPR022243">
    <property type="entry name" value="DUF3768"/>
</dbReference>
<reference evidence="1 2" key="1">
    <citation type="submission" date="2017-07" db="EMBL/GenBank/DDBJ databases">
        <title>Draft Genome Sequences of Select Purple Nonsulfur Bacteria.</title>
        <authorList>
            <person name="Lasarre B."/>
            <person name="Mckinlay J.B."/>
        </authorList>
    </citation>
    <scope>NUCLEOTIDE SEQUENCE [LARGE SCALE GENOMIC DNA]</scope>
    <source>
        <strain evidence="1 2">DSM 11907</strain>
    </source>
</reference>
<gene>
    <name evidence="1" type="ORF">CH338_01610</name>
</gene>
<dbReference type="OrthoDB" id="1495368at2"/>
<evidence type="ECO:0000313" key="2">
    <source>
        <dbReference type="Proteomes" id="UP000248863"/>
    </source>
</evidence>
<evidence type="ECO:0008006" key="3">
    <source>
        <dbReference type="Google" id="ProtNLM"/>
    </source>
</evidence>
<proteinExistence type="predicted"/>
<comment type="caution">
    <text evidence="1">The sequence shown here is derived from an EMBL/GenBank/DDBJ whole genome shotgun (WGS) entry which is preliminary data.</text>
</comment>
<sequence>MKTERIRELNDAFRRTFEGGRVMLTVGFQSLPEAVRREAIERVKTFDEFDADNDPHGEHDFLDFEIQGRKLFAKIDYYDLAMIYGSEDPSDPSQTTRVMTIMLAAEY</sequence>
<evidence type="ECO:0000313" key="1">
    <source>
        <dbReference type="EMBL" id="RAI41937.1"/>
    </source>
</evidence>
<dbReference type="Proteomes" id="UP000248863">
    <property type="component" value="Unassembled WGS sequence"/>
</dbReference>
<protein>
    <recommendedName>
        <fullName evidence="3">DUF3768 domain-containing protein</fullName>
    </recommendedName>
</protein>
<dbReference type="AlphaFoldDB" id="A0A327KUP4"/>
<dbReference type="EMBL" id="NPEU01000007">
    <property type="protein sequence ID" value="RAI41937.1"/>
    <property type="molecule type" value="Genomic_DNA"/>
</dbReference>
<name>A0A327KUP4_9BRAD</name>
<accession>A0A327KUP4</accession>
<keyword evidence="2" id="KW-1185">Reference proteome</keyword>
<dbReference type="Pfam" id="PF12599">
    <property type="entry name" value="DUF3768"/>
    <property type="match status" value="1"/>
</dbReference>